<evidence type="ECO:0000256" key="1">
    <source>
        <dbReference type="ARBA" id="ARBA00004477"/>
    </source>
</evidence>
<keyword evidence="10" id="KW-0443">Lipid metabolism</keyword>
<dbReference type="GO" id="GO:0005789">
    <property type="term" value="C:endoplasmic reticulum membrane"/>
    <property type="evidence" value="ECO:0007669"/>
    <property type="project" value="UniProtKB-SubCell"/>
</dbReference>
<evidence type="ECO:0000256" key="15">
    <source>
        <dbReference type="RuleBase" id="RU363132"/>
    </source>
</evidence>
<organism evidence="17 18">
    <name type="scientific">Linum tenue</name>
    <dbReference type="NCBI Taxonomy" id="586396"/>
    <lineage>
        <taxon>Eukaryota</taxon>
        <taxon>Viridiplantae</taxon>
        <taxon>Streptophyta</taxon>
        <taxon>Embryophyta</taxon>
        <taxon>Tracheophyta</taxon>
        <taxon>Spermatophyta</taxon>
        <taxon>Magnoliopsida</taxon>
        <taxon>eudicotyledons</taxon>
        <taxon>Gunneridae</taxon>
        <taxon>Pentapetalae</taxon>
        <taxon>rosids</taxon>
        <taxon>fabids</taxon>
        <taxon>Malpighiales</taxon>
        <taxon>Linaceae</taxon>
        <taxon>Linum</taxon>
    </lineage>
</organism>
<keyword evidence="11 15" id="KW-0472">Membrane</keyword>
<evidence type="ECO:0000313" key="17">
    <source>
        <dbReference type="EMBL" id="CAI0555904.1"/>
    </source>
</evidence>
<evidence type="ECO:0000256" key="12">
    <source>
        <dbReference type="ARBA" id="ARBA00023166"/>
    </source>
</evidence>
<evidence type="ECO:0000256" key="10">
    <source>
        <dbReference type="ARBA" id="ARBA00023098"/>
    </source>
</evidence>
<reference evidence="17" key="1">
    <citation type="submission" date="2022-08" db="EMBL/GenBank/DDBJ databases">
        <authorList>
            <person name="Gutierrez-Valencia J."/>
        </authorList>
    </citation>
    <scope>NUCLEOTIDE SEQUENCE</scope>
</reference>
<evidence type="ECO:0000259" key="16">
    <source>
        <dbReference type="PROSITE" id="PS50845"/>
    </source>
</evidence>
<name>A0AAV0RED5_9ROSI</name>
<evidence type="ECO:0000256" key="13">
    <source>
        <dbReference type="ARBA" id="ARBA00023221"/>
    </source>
</evidence>
<dbReference type="AlphaFoldDB" id="A0AAV0RED5"/>
<evidence type="ECO:0000256" key="11">
    <source>
        <dbReference type="ARBA" id="ARBA00023136"/>
    </source>
</evidence>
<comment type="caution">
    <text evidence="17">The sequence shown here is derived from an EMBL/GenBank/DDBJ whole genome shotgun (WGS) entry which is preliminary data.</text>
</comment>
<protein>
    <recommendedName>
        <fullName evidence="15">Reticulon-like protein</fullName>
    </recommendedName>
</protein>
<evidence type="ECO:0000256" key="9">
    <source>
        <dbReference type="ARBA" id="ARBA00023027"/>
    </source>
</evidence>
<evidence type="ECO:0000256" key="6">
    <source>
        <dbReference type="ARBA" id="ARBA00022989"/>
    </source>
</evidence>
<dbReference type="FunFam" id="3.40.50.720:FF:000273">
    <property type="entry name" value="Reticulon-like protein"/>
    <property type="match status" value="1"/>
</dbReference>
<comment type="pathway">
    <text evidence="14">Steroid biosynthesis; zymosterol biosynthesis; zymosterol from lanosterol: step 4/6.</text>
</comment>
<dbReference type="SUPFAM" id="SSF51735">
    <property type="entry name" value="NAD(P)-binding Rossmann-fold domains"/>
    <property type="match status" value="1"/>
</dbReference>
<keyword evidence="3 15" id="KW-0812">Transmembrane</keyword>
<comment type="subcellular location">
    <subcellularLocation>
        <location evidence="1 15">Endoplasmic reticulum membrane</location>
        <topology evidence="1 15">Multi-pass membrane protein</topology>
    </subcellularLocation>
</comment>
<evidence type="ECO:0000256" key="4">
    <source>
        <dbReference type="ARBA" id="ARBA00022824"/>
    </source>
</evidence>
<dbReference type="GO" id="GO:0016126">
    <property type="term" value="P:sterol biosynthetic process"/>
    <property type="evidence" value="ECO:0007669"/>
    <property type="project" value="UniProtKB-KW"/>
</dbReference>
<gene>
    <name evidence="17" type="ORF">LITE_LOCUS47776</name>
</gene>
<feature type="domain" description="Reticulon" evidence="16">
    <location>
        <begin position="378"/>
        <end position="557"/>
    </location>
</feature>
<evidence type="ECO:0000256" key="5">
    <source>
        <dbReference type="ARBA" id="ARBA00022955"/>
    </source>
</evidence>
<dbReference type="EMBL" id="CAMGYJ010000010">
    <property type="protein sequence ID" value="CAI0555904.1"/>
    <property type="molecule type" value="Genomic_DNA"/>
</dbReference>
<evidence type="ECO:0000256" key="14">
    <source>
        <dbReference type="ARBA" id="ARBA00060653"/>
    </source>
</evidence>
<keyword evidence="9" id="KW-0520">NAD</keyword>
<dbReference type="PROSITE" id="PS50845">
    <property type="entry name" value="RETICULON"/>
    <property type="match status" value="1"/>
</dbReference>
<dbReference type="GO" id="GO:0016616">
    <property type="term" value="F:oxidoreductase activity, acting on the CH-OH group of donors, NAD or NADP as acceptor"/>
    <property type="evidence" value="ECO:0007669"/>
    <property type="project" value="InterPro"/>
</dbReference>
<keyword evidence="13" id="KW-0753">Steroid metabolism</keyword>
<keyword evidence="12" id="KW-1207">Sterol metabolism</keyword>
<evidence type="ECO:0000256" key="8">
    <source>
        <dbReference type="ARBA" id="ARBA00023011"/>
    </source>
</evidence>
<dbReference type="InterPro" id="IPR003388">
    <property type="entry name" value="Reticulon"/>
</dbReference>
<keyword evidence="8" id="KW-0756">Sterol biosynthesis</keyword>
<dbReference type="InterPro" id="IPR002225">
    <property type="entry name" value="3Beta_OHSteriod_DH/Estase"/>
</dbReference>
<dbReference type="Pfam" id="PF01073">
    <property type="entry name" value="3Beta_HSD"/>
    <property type="match status" value="1"/>
</dbReference>
<keyword evidence="4 15" id="KW-0256">Endoplasmic reticulum</keyword>
<dbReference type="Proteomes" id="UP001154282">
    <property type="component" value="Unassembled WGS sequence"/>
</dbReference>
<comment type="similarity">
    <text evidence="2">Belongs to the 3-beta-HSD family.</text>
</comment>
<dbReference type="PANTHER" id="PTHR43245:SF51">
    <property type="entry name" value="SHORT CHAIN DEHYDROGENASE_REDUCTASE FAMILY 42E, MEMBER 2"/>
    <property type="match status" value="1"/>
</dbReference>
<feature type="transmembrane region" description="Helical" evidence="15">
    <location>
        <begin position="483"/>
        <end position="508"/>
    </location>
</feature>
<keyword evidence="7" id="KW-0560">Oxidoreductase</keyword>
<keyword evidence="6 15" id="KW-1133">Transmembrane helix</keyword>
<dbReference type="Gene3D" id="3.40.50.720">
    <property type="entry name" value="NAD(P)-binding Rossmann-like Domain"/>
    <property type="match status" value="1"/>
</dbReference>
<evidence type="ECO:0000313" key="18">
    <source>
        <dbReference type="Proteomes" id="UP001154282"/>
    </source>
</evidence>
<evidence type="ECO:0000256" key="2">
    <source>
        <dbReference type="ARBA" id="ARBA00009219"/>
    </source>
</evidence>
<keyword evidence="5" id="KW-0752">Steroid biosynthesis</keyword>
<dbReference type="InterPro" id="IPR036291">
    <property type="entry name" value="NAD(P)-bd_dom_sf"/>
</dbReference>
<sequence length="557" mass="61051">MSGKCCVVTGGRGFAARHLVDMLIRSDKFLVRIADLPPAIDLSPEEENGDLGRALESGRASYVSMDLRNKPQVLQALKGAEVVFHMAAPHSGINNYQLHYSVNVEGTKNVIDACVELKVKILIFTSSASVVFDGIHPIFNGDESLPYPPKPLDSYSATKAEAEAAILKANGTNGLLTCSLRPSSIFGPGDKLFIPALAESARAGKSKFLIGDGNNVYDFTYVENVAHAHICAEQTLSSSGEAAEKAAGQAYFITNMEPIKFWEFTGNVCAGLGYERPRIKVPAIAVLPVAHAIQWAYNLLGTYGMKLPVLIPSRIRLLSGNRSFSCAKAHELLGYTPIVSLEDGLKRTIESFSHLNAENQPKREGESKASLYLGNGKVADTLLWKDTKKTLIVLLVLIGIYYSFISSNTTIITATSKLLLMAAIFLFVHGRLPEKIFGYKIEKIHPSDFYWTEKKSYQVAHVLASFWNAGINILESLCKGKDWLLFLEVVLSLLIIGFIGTISLHSLFVMGVPTTFLGFYLYERNEEAIDGLVSDALSYGYKLKSQIIHKVTSPKLD</sequence>
<accession>A0AAV0RED5</accession>
<evidence type="ECO:0000256" key="3">
    <source>
        <dbReference type="ARBA" id="ARBA00022692"/>
    </source>
</evidence>
<dbReference type="Pfam" id="PF02453">
    <property type="entry name" value="Reticulon"/>
    <property type="match status" value="1"/>
</dbReference>
<dbReference type="PANTHER" id="PTHR43245">
    <property type="entry name" value="BIFUNCTIONAL POLYMYXIN RESISTANCE PROTEIN ARNA"/>
    <property type="match status" value="1"/>
</dbReference>
<keyword evidence="5" id="KW-0444">Lipid biosynthesis</keyword>
<keyword evidence="18" id="KW-1185">Reference proteome</keyword>
<evidence type="ECO:0000256" key="7">
    <source>
        <dbReference type="ARBA" id="ARBA00023002"/>
    </source>
</evidence>
<dbReference type="InterPro" id="IPR050177">
    <property type="entry name" value="Lipid_A_modif_metabolic_enz"/>
</dbReference>
<feature type="transmembrane region" description="Helical" evidence="15">
    <location>
        <begin position="390"/>
        <end position="405"/>
    </location>
</feature>
<proteinExistence type="inferred from homology"/>